<evidence type="ECO:0000313" key="3">
    <source>
        <dbReference type="Proteomes" id="UP000275356"/>
    </source>
</evidence>
<dbReference type="SMART" id="SM00955">
    <property type="entry name" value="RNB"/>
    <property type="match status" value="1"/>
</dbReference>
<keyword evidence="3" id="KW-1185">Reference proteome</keyword>
<dbReference type="RefSeq" id="WP_123739210.1">
    <property type="nucleotide sequence ID" value="NZ_RKHQ01000001.1"/>
</dbReference>
<name>A0A3N2DBE7_9MICO</name>
<dbReference type="OrthoDB" id="5800376at2"/>
<dbReference type="Pfam" id="PF18614">
    <property type="entry name" value="RNase_II_C_S1"/>
    <property type="match status" value="1"/>
</dbReference>
<dbReference type="InterPro" id="IPR012340">
    <property type="entry name" value="NA-bd_OB-fold"/>
</dbReference>
<dbReference type="AlphaFoldDB" id="A0A3N2DBE7"/>
<organism evidence="2 3">
    <name type="scientific">Salana multivorans</name>
    <dbReference type="NCBI Taxonomy" id="120377"/>
    <lineage>
        <taxon>Bacteria</taxon>
        <taxon>Bacillati</taxon>
        <taxon>Actinomycetota</taxon>
        <taxon>Actinomycetes</taxon>
        <taxon>Micrococcales</taxon>
        <taxon>Beutenbergiaceae</taxon>
        <taxon>Salana</taxon>
    </lineage>
</organism>
<dbReference type="PANTHER" id="PTHR23355:SF42">
    <property type="entry name" value="RIBONUCLEASE II, CHLOROPLASTIC_MITOCHONDRIAL"/>
    <property type="match status" value="1"/>
</dbReference>
<dbReference type="PANTHER" id="PTHR23355">
    <property type="entry name" value="RIBONUCLEASE"/>
    <property type="match status" value="1"/>
</dbReference>
<protein>
    <submittedName>
        <fullName evidence="2">Exoribonuclease R</fullName>
    </submittedName>
</protein>
<dbReference type="GO" id="GO:0006402">
    <property type="term" value="P:mRNA catabolic process"/>
    <property type="evidence" value="ECO:0007669"/>
    <property type="project" value="TreeGrafter"/>
</dbReference>
<dbReference type="EMBL" id="RKHQ01000001">
    <property type="protein sequence ID" value="ROR97119.1"/>
    <property type="molecule type" value="Genomic_DNA"/>
</dbReference>
<evidence type="ECO:0000313" key="2">
    <source>
        <dbReference type="EMBL" id="ROR97119.1"/>
    </source>
</evidence>
<dbReference type="InterPro" id="IPR050180">
    <property type="entry name" value="RNR_Ribonuclease"/>
</dbReference>
<dbReference type="GO" id="GO:0000175">
    <property type="term" value="F:3'-5'-RNA exonuclease activity"/>
    <property type="evidence" value="ECO:0007669"/>
    <property type="project" value="TreeGrafter"/>
</dbReference>
<dbReference type="Pfam" id="PF00773">
    <property type="entry name" value="RNB"/>
    <property type="match status" value="1"/>
</dbReference>
<dbReference type="InterPro" id="IPR040596">
    <property type="entry name" value="RNase_II_C_S1"/>
</dbReference>
<gene>
    <name evidence="2" type="ORF">EDD28_1712</name>
</gene>
<reference evidence="2 3" key="1">
    <citation type="submission" date="2018-11" db="EMBL/GenBank/DDBJ databases">
        <title>Sequencing the genomes of 1000 actinobacteria strains.</title>
        <authorList>
            <person name="Klenk H.-P."/>
        </authorList>
    </citation>
    <scope>NUCLEOTIDE SEQUENCE [LARGE SCALE GENOMIC DNA]</scope>
    <source>
        <strain evidence="2 3">DSM 13521</strain>
    </source>
</reference>
<dbReference type="SUPFAM" id="SSF50249">
    <property type="entry name" value="Nucleic acid-binding proteins"/>
    <property type="match status" value="1"/>
</dbReference>
<dbReference type="Proteomes" id="UP000275356">
    <property type="component" value="Unassembled WGS sequence"/>
</dbReference>
<comment type="caution">
    <text evidence="2">The sequence shown here is derived from an EMBL/GenBank/DDBJ whole genome shotgun (WGS) entry which is preliminary data.</text>
</comment>
<sequence length="491" mass="52348">MSRRAARAGAATADAAPLLAALRTELGVPESYDPAALAEAEEAAQRPVVDDLERADLRDVPFVTLDPPGSTDLDQAFHLARDGDGYRLRYAIADVASYVTPGGALDVETHRRGLTYYGPDGRFGLHPPVLSEDAASLLPGVDRRAAVWDLSFDPDGVLVAASVARALVRSHEQLDYPSVQTAIDDGTADPVLTLLPELGALRLDLQIGRGGATIDVPEQEVSVTEDGQRYRLAYRAPLPVEEHNAQLSLATGMAAAQLQRDAGIGLWRTLDPAQDRDVTALRRVARGLGLDWPRSMPYGVFARGLDVRSPAAAAFATEATRLFRGAGYRPFGTPATGPGVPVGASHSAIAGEYAHVTAPLRRLVDRYGTEIALARCAGTPVPSWVVAALDALPDEMAAATQRANAYDRSAVDLLEALILAPRVGRTYDAVVVETTRPKNGDTPVRATVLVSQPALRLKVSGPRELLRPGSRVRVSVASVDVARREVELRLD</sequence>
<proteinExistence type="predicted"/>
<dbReference type="InterPro" id="IPR001900">
    <property type="entry name" value="RNase_II/R"/>
</dbReference>
<dbReference type="GO" id="GO:0000932">
    <property type="term" value="C:P-body"/>
    <property type="evidence" value="ECO:0007669"/>
    <property type="project" value="TreeGrafter"/>
</dbReference>
<feature type="domain" description="RNB" evidence="1">
    <location>
        <begin position="54"/>
        <end position="379"/>
    </location>
</feature>
<accession>A0A3N2DBE7</accession>
<evidence type="ECO:0000259" key="1">
    <source>
        <dbReference type="SMART" id="SM00955"/>
    </source>
</evidence>
<dbReference type="GO" id="GO:0003723">
    <property type="term" value="F:RNA binding"/>
    <property type="evidence" value="ECO:0007669"/>
    <property type="project" value="InterPro"/>
</dbReference>